<reference evidence="3 4" key="1">
    <citation type="journal article" date="2016" name="Front. Microbiol.">
        <title>Fuerstia marisgermanicae gen. nov., sp. nov., an Unusual Member of the Phylum Planctomycetes from the German Wadden Sea.</title>
        <authorList>
            <person name="Kohn T."/>
            <person name="Heuer A."/>
            <person name="Jogler M."/>
            <person name="Vollmers J."/>
            <person name="Boedeker C."/>
            <person name="Bunk B."/>
            <person name="Rast P."/>
            <person name="Borchert D."/>
            <person name="Glockner I."/>
            <person name="Freese H.M."/>
            <person name="Klenk H.P."/>
            <person name="Overmann J."/>
            <person name="Kaster A.K."/>
            <person name="Rohde M."/>
            <person name="Wiegand S."/>
            <person name="Jogler C."/>
        </authorList>
    </citation>
    <scope>NUCLEOTIDE SEQUENCE [LARGE SCALE GENOMIC DNA]</scope>
    <source>
        <strain evidence="3 4">NH11</strain>
    </source>
</reference>
<keyword evidence="1" id="KW-1133">Transmembrane helix</keyword>
<dbReference type="Proteomes" id="UP000187735">
    <property type="component" value="Chromosome"/>
</dbReference>
<dbReference type="RefSeq" id="WP_077024047.1">
    <property type="nucleotide sequence ID" value="NZ_CP017641.1"/>
</dbReference>
<dbReference type="Gene3D" id="3.30.700.10">
    <property type="entry name" value="Glycoprotein, Type 4 Pilin"/>
    <property type="match status" value="1"/>
</dbReference>
<dbReference type="Pfam" id="PF07596">
    <property type="entry name" value="SBP_bac_10"/>
    <property type="match status" value="1"/>
</dbReference>
<organism evidence="3 4">
    <name type="scientific">Fuerstiella marisgermanici</name>
    <dbReference type="NCBI Taxonomy" id="1891926"/>
    <lineage>
        <taxon>Bacteria</taxon>
        <taxon>Pseudomonadati</taxon>
        <taxon>Planctomycetota</taxon>
        <taxon>Planctomycetia</taxon>
        <taxon>Planctomycetales</taxon>
        <taxon>Planctomycetaceae</taxon>
        <taxon>Fuerstiella</taxon>
    </lineage>
</organism>
<sequence>MRFSTAPVRRRTAFTLIELLVVIAIIAILIALLLPAVQQAREAARRIQCKNNLRQIGIACHNYHSTYGTFAPGRLVYDGTDSTGSPTKVVTGFLAMVLPQMEGSNLYYQYDQKFGFDDPINQEAVNTVVPGFLCPSAPGERITPIYSGWNMGWTTNVAALTGQTAAAADYFGVRGLHYPDQTGTHIWDGTAGIMNERGTKIGHITDGSSNTILLFEMADKPHHWKLGKQQGTPTNAQFYSHGPWAGNNGVGIYNWNDDGSSKGCDNCSKFINVDNELSPYSFHTGIVNIMLADGSTRSVSENIDAQTFIDLCRATDGNVIGEY</sequence>
<evidence type="ECO:0000256" key="1">
    <source>
        <dbReference type="SAM" id="Phobius"/>
    </source>
</evidence>
<evidence type="ECO:0000313" key="4">
    <source>
        <dbReference type="Proteomes" id="UP000187735"/>
    </source>
</evidence>
<dbReference type="NCBIfam" id="TIGR04294">
    <property type="entry name" value="pre_pil_HX9DG"/>
    <property type="match status" value="1"/>
</dbReference>
<dbReference type="Pfam" id="PF07963">
    <property type="entry name" value="N_methyl"/>
    <property type="match status" value="1"/>
</dbReference>
<dbReference type="KEGG" id="fmr:Fuma_02034"/>
<keyword evidence="4" id="KW-1185">Reference proteome</keyword>
<dbReference type="InterPro" id="IPR027558">
    <property type="entry name" value="Pre_pil_HX9DG_C"/>
</dbReference>
<feature type="transmembrane region" description="Helical" evidence="1">
    <location>
        <begin position="12"/>
        <end position="37"/>
    </location>
</feature>
<accession>A0A1P8WEC4</accession>
<dbReference type="AlphaFoldDB" id="A0A1P8WEC4"/>
<keyword evidence="1" id="KW-0472">Membrane</keyword>
<dbReference type="STRING" id="1891926.Fuma_02034"/>
<keyword evidence="1" id="KW-0812">Transmembrane</keyword>
<name>A0A1P8WEC4_9PLAN</name>
<dbReference type="InterPro" id="IPR045584">
    <property type="entry name" value="Pilin-like"/>
</dbReference>
<dbReference type="PANTHER" id="PTHR30093">
    <property type="entry name" value="GENERAL SECRETION PATHWAY PROTEIN G"/>
    <property type="match status" value="1"/>
</dbReference>
<dbReference type="InterPro" id="IPR011453">
    <property type="entry name" value="DUF1559"/>
</dbReference>
<dbReference type="NCBIfam" id="TIGR02532">
    <property type="entry name" value="IV_pilin_GFxxxE"/>
    <property type="match status" value="1"/>
</dbReference>
<protein>
    <submittedName>
        <fullName evidence="3">Type II secretion system protein G</fullName>
    </submittedName>
</protein>
<dbReference type="PANTHER" id="PTHR30093:SF2">
    <property type="entry name" value="TYPE II SECRETION SYSTEM PROTEIN H"/>
    <property type="match status" value="1"/>
</dbReference>
<feature type="domain" description="DUF1559" evidence="2">
    <location>
        <begin position="38"/>
        <end position="306"/>
    </location>
</feature>
<dbReference type="SUPFAM" id="SSF54523">
    <property type="entry name" value="Pili subunits"/>
    <property type="match status" value="1"/>
</dbReference>
<evidence type="ECO:0000259" key="2">
    <source>
        <dbReference type="Pfam" id="PF07596"/>
    </source>
</evidence>
<evidence type="ECO:0000313" key="3">
    <source>
        <dbReference type="EMBL" id="APZ92423.1"/>
    </source>
</evidence>
<dbReference type="EMBL" id="CP017641">
    <property type="protein sequence ID" value="APZ92423.1"/>
    <property type="molecule type" value="Genomic_DNA"/>
</dbReference>
<gene>
    <name evidence="3" type="ORF">Fuma_02034</name>
</gene>
<proteinExistence type="predicted"/>
<dbReference type="OrthoDB" id="289947at2"/>
<dbReference type="InterPro" id="IPR012902">
    <property type="entry name" value="N_methyl_site"/>
</dbReference>